<dbReference type="EMBL" id="JAIMJA010000009">
    <property type="protein sequence ID" value="MCE2595226.1"/>
    <property type="molecule type" value="Genomic_DNA"/>
</dbReference>
<feature type="active site" description="Proton acceptor; for dehydratase activity" evidence="1">
    <location>
        <position position="37"/>
    </location>
</feature>
<dbReference type="InterPro" id="IPR042104">
    <property type="entry name" value="PKS_dehydratase_sf"/>
</dbReference>
<dbReference type="RefSeq" id="WP_233052720.1">
    <property type="nucleotide sequence ID" value="NZ_JAIMJA010000009.1"/>
</dbReference>
<evidence type="ECO:0000256" key="1">
    <source>
        <dbReference type="PROSITE-ProRule" id="PRU01363"/>
    </source>
</evidence>
<dbReference type="InterPro" id="IPR049552">
    <property type="entry name" value="PKS_DH_N"/>
</dbReference>
<feature type="region of interest" description="N-terminal hotdog fold" evidence="1">
    <location>
        <begin position="3"/>
        <end position="145"/>
    </location>
</feature>
<dbReference type="PROSITE" id="PS52019">
    <property type="entry name" value="PKS_MFAS_DH"/>
    <property type="match status" value="1"/>
</dbReference>
<dbReference type="Pfam" id="PF21089">
    <property type="entry name" value="PKS_DH_N"/>
    <property type="match status" value="1"/>
</dbReference>
<organism evidence="3 4">
    <name type="scientific">Motilimonas cestriensis</name>
    <dbReference type="NCBI Taxonomy" id="2742685"/>
    <lineage>
        <taxon>Bacteria</taxon>
        <taxon>Pseudomonadati</taxon>
        <taxon>Pseudomonadota</taxon>
        <taxon>Gammaproteobacteria</taxon>
        <taxon>Alteromonadales</taxon>
        <taxon>Alteromonadales genera incertae sedis</taxon>
        <taxon>Motilimonas</taxon>
    </lineage>
</organism>
<gene>
    <name evidence="3" type="ORF">K6Y31_10410</name>
</gene>
<evidence type="ECO:0000313" key="3">
    <source>
        <dbReference type="EMBL" id="MCE2595226.1"/>
    </source>
</evidence>
<dbReference type="InterPro" id="IPR049900">
    <property type="entry name" value="PKS_mFAS_DH"/>
</dbReference>
<dbReference type="Proteomes" id="UP001201273">
    <property type="component" value="Unassembled WGS sequence"/>
</dbReference>
<protein>
    <submittedName>
        <fullName evidence="3">Polyketide synthase dehydratase domain-containing protein</fullName>
    </submittedName>
</protein>
<dbReference type="Gene3D" id="3.10.129.110">
    <property type="entry name" value="Polyketide synthase dehydratase"/>
    <property type="match status" value="1"/>
</dbReference>
<accession>A0ABS8WC93</accession>
<dbReference type="InterPro" id="IPR049551">
    <property type="entry name" value="PKS_DH_C"/>
</dbReference>
<evidence type="ECO:0000259" key="2">
    <source>
        <dbReference type="PROSITE" id="PS52019"/>
    </source>
</evidence>
<feature type="region of interest" description="C-terminal hotdog fold" evidence="1">
    <location>
        <begin position="165"/>
        <end position="320"/>
    </location>
</feature>
<keyword evidence="4" id="KW-1185">Reference proteome</keyword>
<comment type="caution">
    <text evidence="3">The sequence shown here is derived from an EMBL/GenBank/DDBJ whole genome shotgun (WGS) entry which is preliminary data.</text>
</comment>
<evidence type="ECO:0000313" key="4">
    <source>
        <dbReference type="Proteomes" id="UP001201273"/>
    </source>
</evidence>
<reference evidence="3 4" key="1">
    <citation type="journal article" date="2022" name="Environ. Microbiol. Rep.">
        <title>Eco-phylogenetic analyses reveal divergent evolution of vitamin B12 metabolism in the marine bacterial family 'Psychromonadaceae'.</title>
        <authorList>
            <person name="Jin X."/>
            <person name="Yang Y."/>
            <person name="Cao H."/>
            <person name="Gao B."/>
            <person name="Zhao Z."/>
        </authorList>
    </citation>
    <scope>NUCLEOTIDE SEQUENCE [LARGE SCALE GENOMIC DNA]</scope>
    <source>
        <strain evidence="3 4">MKS20</strain>
    </source>
</reference>
<sequence>MNQWFFIHFAQHLQQTSDDLSFEWLIDPQQQVFLQHHIFSGQCLVPAAISTELCIQAAMQLALITPPSDTAQTGYPKISIESFNIKRPLALGCDEQIKLFVSAIRLPDNGYKVSLRRHLYHANGKLLRRDVLVAQSVIRIETAIHLPNNLHIGTLVKCAIEGPCKHFDFGQANYYKLINPSHGELFQSLTGKCTLSNSLQWLISEFNIQAKEQHYSCVDELPFVCSPLAIDSVLQACVLSCIQIESVKHQQFLSKLPVALNQVQFFQPFQFNHRYQCVLNLVALDDQTQTLRAWVKDQQGQLVAYFDRITLHRAPNEPRLACQFERDYRHFLLTDQQSKPDVEVLC</sequence>
<feature type="active site" description="Proton donor; for dehydratase activity" evidence="1">
    <location>
        <position position="231"/>
    </location>
</feature>
<name>A0ABS8WC93_9GAMM</name>
<proteinExistence type="predicted"/>
<dbReference type="Pfam" id="PF14765">
    <property type="entry name" value="PS-DH"/>
    <property type="match status" value="1"/>
</dbReference>
<feature type="domain" description="PKS/mFAS DH" evidence="2">
    <location>
        <begin position="3"/>
        <end position="320"/>
    </location>
</feature>